<evidence type="ECO:0000256" key="9">
    <source>
        <dbReference type="ARBA" id="ARBA00031904"/>
    </source>
</evidence>
<evidence type="ECO:0000259" key="10">
    <source>
        <dbReference type="Pfam" id="PF00117"/>
    </source>
</evidence>
<keyword evidence="7" id="KW-0315">Glutamine amidotransferase</keyword>
<evidence type="ECO:0000259" key="12">
    <source>
        <dbReference type="Pfam" id="PF04715"/>
    </source>
</evidence>
<feature type="domain" description="Chorismate-utilising enzyme C-terminal" evidence="11">
    <location>
        <begin position="729"/>
        <end position="986"/>
    </location>
</feature>
<dbReference type="Pfam" id="PF00425">
    <property type="entry name" value="Chorismate_bind"/>
    <property type="match status" value="1"/>
</dbReference>
<evidence type="ECO:0000256" key="4">
    <source>
        <dbReference type="ARBA" id="ARBA00013139"/>
    </source>
</evidence>
<evidence type="ECO:0000256" key="7">
    <source>
        <dbReference type="ARBA" id="ARBA00022962"/>
    </source>
</evidence>
<evidence type="ECO:0000256" key="3">
    <source>
        <dbReference type="ARBA" id="ARBA00005970"/>
    </source>
</evidence>
<dbReference type="CDD" id="cd01743">
    <property type="entry name" value="GATase1_Anthranilate_Synthase"/>
    <property type="match status" value="1"/>
</dbReference>
<keyword evidence="14" id="KW-1185">Reference proteome</keyword>
<feature type="domain" description="Glutamine amidotransferase" evidence="10">
    <location>
        <begin position="346"/>
        <end position="384"/>
    </location>
</feature>
<evidence type="ECO:0000256" key="6">
    <source>
        <dbReference type="ARBA" id="ARBA00022909"/>
    </source>
</evidence>
<comment type="similarity">
    <text evidence="3">In the C-terminal section; belongs to the anthranilate synthase component I family.</text>
</comment>
<accession>A0ABP0U2H8</accession>
<comment type="catalytic activity">
    <reaction evidence="1">
        <text>chorismate + L-glutamine = 4-amino-4-deoxychorismate + L-glutamate</text>
        <dbReference type="Rhea" id="RHEA:11672"/>
        <dbReference type="ChEBI" id="CHEBI:29748"/>
        <dbReference type="ChEBI" id="CHEBI:29985"/>
        <dbReference type="ChEBI" id="CHEBI:58359"/>
        <dbReference type="ChEBI" id="CHEBI:58406"/>
        <dbReference type="EC" id="2.6.1.85"/>
    </reaction>
</comment>
<evidence type="ECO:0000256" key="8">
    <source>
        <dbReference type="ARBA" id="ARBA00031329"/>
    </source>
</evidence>
<dbReference type="InterPro" id="IPR017926">
    <property type="entry name" value="GATASE"/>
</dbReference>
<keyword evidence="6" id="KW-0289">Folate biosynthesis</keyword>
<evidence type="ECO:0000259" key="11">
    <source>
        <dbReference type="Pfam" id="PF00425"/>
    </source>
</evidence>
<keyword evidence="5" id="KW-0808">Transferase</keyword>
<name>A0ABP0U2H8_9BRYO</name>
<dbReference type="PRINTS" id="PR00099">
    <property type="entry name" value="CPSGATASE"/>
</dbReference>
<evidence type="ECO:0000313" key="13">
    <source>
        <dbReference type="EMBL" id="CAK9211431.1"/>
    </source>
</evidence>
<dbReference type="NCBIfam" id="TIGR00553">
    <property type="entry name" value="pabB"/>
    <property type="match status" value="1"/>
</dbReference>
<dbReference type="PROSITE" id="PS51273">
    <property type="entry name" value="GATASE_TYPE_1"/>
    <property type="match status" value="1"/>
</dbReference>
<dbReference type="PANTHER" id="PTHR11236:SF18">
    <property type="entry name" value="AMINODEOXYCHORISMATE SYNTHASE"/>
    <property type="match status" value="1"/>
</dbReference>
<feature type="domain" description="Glutamine amidotransferase" evidence="10">
    <location>
        <begin position="92"/>
        <end position="248"/>
    </location>
</feature>
<organism evidence="13 14">
    <name type="scientific">Sphagnum troendelagicum</name>
    <dbReference type="NCBI Taxonomy" id="128251"/>
    <lineage>
        <taxon>Eukaryota</taxon>
        <taxon>Viridiplantae</taxon>
        <taxon>Streptophyta</taxon>
        <taxon>Embryophyta</taxon>
        <taxon>Bryophyta</taxon>
        <taxon>Sphagnophytina</taxon>
        <taxon>Sphagnopsida</taxon>
        <taxon>Sphagnales</taxon>
        <taxon>Sphagnaceae</taxon>
        <taxon>Sphagnum</taxon>
    </lineage>
</organism>
<dbReference type="Pfam" id="PF00117">
    <property type="entry name" value="GATase"/>
    <property type="match status" value="2"/>
</dbReference>
<dbReference type="PRINTS" id="PR00097">
    <property type="entry name" value="ANTSNTHASEII"/>
</dbReference>
<dbReference type="SUPFAM" id="SSF52317">
    <property type="entry name" value="Class I glutamine amidotransferase-like"/>
    <property type="match status" value="2"/>
</dbReference>
<dbReference type="PRINTS" id="PR00096">
    <property type="entry name" value="GATASE"/>
</dbReference>
<reference evidence="13" key="1">
    <citation type="submission" date="2024-02" db="EMBL/GenBank/DDBJ databases">
        <authorList>
            <consortium name="ELIXIR-Norway"/>
            <consortium name="Elixir Norway"/>
        </authorList>
    </citation>
    <scope>NUCLEOTIDE SEQUENCE</scope>
</reference>
<evidence type="ECO:0000313" key="14">
    <source>
        <dbReference type="Proteomes" id="UP001497512"/>
    </source>
</evidence>
<gene>
    <name evidence="13" type="ORF">CSSPTR1EN2_LOCUS10661</name>
</gene>
<dbReference type="EMBL" id="OZ019910">
    <property type="protein sequence ID" value="CAK9211431.1"/>
    <property type="molecule type" value="Genomic_DNA"/>
</dbReference>
<comment type="pathway">
    <text evidence="2">Cofactor biosynthesis; tetrahydrofolate biosynthesis; 4-aminobenzoate from chorismate: step 1/2.</text>
</comment>
<dbReference type="Gene3D" id="3.60.120.10">
    <property type="entry name" value="Anthranilate synthase"/>
    <property type="match status" value="1"/>
</dbReference>
<dbReference type="Pfam" id="PF04715">
    <property type="entry name" value="Anth_synt_I_N"/>
    <property type="match status" value="1"/>
</dbReference>
<dbReference type="EC" id="2.6.1.85" evidence="4"/>
<dbReference type="SUPFAM" id="SSF56322">
    <property type="entry name" value="ADC synthase"/>
    <property type="match status" value="1"/>
</dbReference>
<dbReference type="Proteomes" id="UP001497512">
    <property type="component" value="Chromosome 18"/>
</dbReference>
<proteinExistence type="inferred from homology"/>
<dbReference type="InterPro" id="IPR006221">
    <property type="entry name" value="TrpG/PapA_dom"/>
</dbReference>
<protein>
    <recommendedName>
        <fullName evidence="4">aminodeoxychorismate synthase</fullName>
        <ecNumber evidence="4">2.6.1.85</ecNumber>
    </recommendedName>
    <alternativeName>
        <fullName evidence="8">Para-aminobenzoate synthase</fullName>
    </alternativeName>
    <alternativeName>
        <fullName evidence="9">p-aminobenzoic acid synthase</fullName>
    </alternativeName>
</protein>
<evidence type="ECO:0000256" key="1">
    <source>
        <dbReference type="ARBA" id="ARBA00001000"/>
    </source>
</evidence>
<dbReference type="InterPro" id="IPR005801">
    <property type="entry name" value="ADC_synthase"/>
</dbReference>
<evidence type="ECO:0000256" key="2">
    <source>
        <dbReference type="ARBA" id="ARBA00005009"/>
    </source>
</evidence>
<feature type="non-terminal residue" evidence="13">
    <location>
        <position position="1019"/>
    </location>
</feature>
<dbReference type="InterPro" id="IPR019999">
    <property type="entry name" value="Anth_synth_I-like"/>
</dbReference>
<dbReference type="InterPro" id="IPR005802">
    <property type="entry name" value="ADC_synth_comp_1"/>
</dbReference>
<dbReference type="InterPro" id="IPR029062">
    <property type="entry name" value="Class_I_gatase-like"/>
</dbReference>
<sequence length="1019" mass="112019">FESASSRKENEATYLIYCNTFINMHRHYLGGDLTPWPLVLWKQSEAIGSFSRCNRLRTGRSSFESHSCCRSKGGRDDDGKDVELEQQPIRTLILDNYDSYTYNLFQLLSVINGVAPIVLKNDEITFDELRHLLYEERAFHNVVISPGPGTPTRPKDIGICMQLLKECADIPILGVCLGHQALGCAHGAEVVHAPEPIHGRLSEIQHNGHPLFRDIPSGAGSGFKVVRYHSLVIDAISMPEDLIPTAWTVVSDSNYVSSFKGAPSAGSFLESSAWSCNFLGGNSSTLDGVWMQSHLGEDQGMVMHNEDGSLVWRRQGSLPDLVVGNVFDGSNNQSWLTELPSVPSVKKEGALLMAMSHRHRPHHAVQFHPESVATAYGRQILENFSKITQEYWQQQPWQPAKEVAMKNSKQEVPAAQTYLGNDKNKDFSAAVPNVAGINMQWADDRVELSVNGVGQSTSAAPNIALRIHSQKLSGFAVKAENIFCELFGSGAAEDTFWLDSSTRDQGGARFSYMGGKGGPLWRRLTYSIGETGAGGILRIEDSAGHVKQNVLEEGFFDFLNKELESRPCLEADYEDFPFDFCGGYVGYLGYELKVECGVQSNSYKSSLPDAALFLADRAVVIDHVNDDIYVLALFQESLGTVKGQSGTGLSMEHESQMHCNGFHRGLQTQLESDKEAAELWTSMTIQRITALGQRGIDLAAERRQSSRFTSSINTGKEAYIPPFTTEKSKATYISDVNKCKSYIRDGESYEVCLTTQLRRKTNDLDTFGLYLTLRKMNPAPYASWLHFGNHGPCVCCSSPERFLQLDRSGTLEAKPIKGTLPRGSSQVEDERLRYELQHSEKDHAENLMIVDLLRNDLGRVSVPGSVHVPSLMAVESYTTVHTLVSTVRGAKRDDITPIKCIQAAFPGGSMTGAPKLRTMEILDSIESGPRGVYSGTVGFLSFNSSFDLNIVIRTLVFSEGEVSIGAGGAVTALSNPDAEYEEMLLKTRAPIRAMAKFEGDYGATNGQGQRGPAASAVPT</sequence>
<dbReference type="Gene3D" id="3.40.50.880">
    <property type="match status" value="1"/>
</dbReference>
<dbReference type="InterPro" id="IPR006805">
    <property type="entry name" value="Anth_synth_I_N"/>
</dbReference>
<dbReference type="PANTHER" id="PTHR11236">
    <property type="entry name" value="AMINOBENZOATE/ANTHRANILATE SYNTHASE"/>
    <property type="match status" value="1"/>
</dbReference>
<dbReference type="InterPro" id="IPR015890">
    <property type="entry name" value="Chorismate_C"/>
</dbReference>
<evidence type="ECO:0000256" key="5">
    <source>
        <dbReference type="ARBA" id="ARBA00022679"/>
    </source>
</evidence>
<feature type="domain" description="Anthranilate synthase component I N-terminal" evidence="12">
    <location>
        <begin position="492"/>
        <end position="630"/>
    </location>
</feature>